<dbReference type="RefSeq" id="WP_070992084.1">
    <property type="nucleotide sequence ID" value="NZ_CBCSHD010000005.1"/>
</dbReference>
<dbReference type="GO" id="GO:0031241">
    <property type="term" value="C:periplasmic side of cell outer membrane"/>
    <property type="evidence" value="ECO:0007669"/>
    <property type="project" value="TreeGrafter"/>
</dbReference>
<dbReference type="PROSITE" id="PS51257">
    <property type="entry name" value="PROKAR_LIPOPROTEIN"/>
    <property type="match status" value="1"/>
</dbReference>
<reference evidence="3 4" key="1">
    <citation type="submission" date="2016-10" db="EMBL/GenBank/DDBJ databases">
        <title>Pseudoalteromonas amylolytica sp. nov., isolated from the surface seawater.</title>
        <authorList>
            <person name="Wu Y.-H."/>
            <person name="Cheng H."/>
            <person name="Jin X.-B."/>
            <person name="Wang C.-S."/>
            <person name="Xu X.-W."/>
        </authorList>
    </citation>
    <scope>NUCLEOTIDE SEQUENCE [LARGE SCALE GENOMIC DNA]</scope>
    <source>
        <strain evidence="3 4">JCM 12483</strain>
    </source>
</reference>
<dbReference type="PANTHER" id="PTHR38038:SF1">
    <property type="entry name" value="PENICILLIN-BINDING PROTEIN ACTIVATOR LPOA"/>
    <property type="match status" value="1"/>
</dbReference>
<gene>
    <name evidence="3" type="ORF">BIW53_11575</name>
</gene>
<feature type="chain" id="PRO_5010272956" evidence="2">
    <location>
        <begin position="21"/>
        <end position="628"/>
    </location>
</feature>
<dbReference type="Proteomes" id="UP000180253">
    <property type="component" value="Unassembled WGS sequence"/>
</dbReference>
<accession>A0A1S1N2C5</accession>
<dbReference type="Pfam" id="PF04348">
    <property type="entry name" value="LppC"/>
    <property type="match status" value="1"/>
</dbReference>
<protein>
    <submittedName>
        <fullName evidence="3">LppC family lipoprotein</fullName>
    </submittedName>
</protein>
<evidence type="ECO:0000313" key="3">
    <source>
        <dbReference type="EMBL" id="OHU95346.1"/>
    </source>
</evidence>
<feature type="signal peptide" evidence="2">
    <location>
        <begin position="1"/>
        <end position="20"/>
    </location>
</feature>
<dbReference type="InterPro" id="IPR007443">
    <property type="entry name" value="LpoA"/>
</dbReference>
<organism evidence="3 4">
    <name type="scientific">Pseudoalteromonas byunsanensis</name>
    <dbReference type="NCBI Taxonomy" id="327939"/>
    <lineage>
        <taxon>Bacteria</taxon>
        <taxon>Pseudomonadati</taxon>
        <taxon>Pseudomonadota</taxon>
        <taxon>Gammaproteobacteria</taxon>
        <taxon>Alteromonadales</taxon>
        <taxon>Pseudoalteromonadaceae</taxon>
        <taxon>Pseudoalteromonas</taxon>
    </lineage>
</organism>
<dbReference type="GO" id="GO:0009252">
    <property type="term" value="P:peptidoglycan biosynthetic process"/>
    <property type="evidence" value="ECO:0007669"/>
    <property type="project" value="TreeGrafter"/>
</dbReference>
<dbReference type="OrthoDB" id="6708821at2"/>
<dbReference type="SUPFAM" id="SSF53822">
    <property type="entry name" value="Periplasmic binding protein-like I"/>
    <property type="match status" value="1"/>
</dbReference>
<keyword evidence="3" id="KW-0449">Lipoprotein</keyword>
<sequence length="628" mass="71403">MRLKIISLVIAILSGLSACSTTEKIPKADAKPKSQQTEVIADTSDANVLYQKAMTKQGADRIQLLYLARDLAIEHRSWQVLEEICFALESKASVDHVQNKLYIALARKERGLASAALAILNTLEEQLSLPEHQAWHQYLKGDIYASEGLPNQALNYFFSAADIAAKHDLKVANLNSSIWQALQQLSSYALERIDTGTALQQGWVKLAKYQQVYLGSGVQLHQALNNWQRRFTNHPASYLLPEEVANSVSLIPYRVQKLAILLPQSGNSERFGRALKNGFLAALDSFDVEEVFFIDEMQSNEAIEQTLMLNQADFVIGPLLKNNIDRLASSPILANLPTIFLNTPSQPNMHPEHYFFALNPEHEVEQALVHFLAKEYQKPMLLAPDNNSGHRLISHFEQQWQKYSEAEPEVGFYTDSKNMANVVADLLEVDKSKQRIKTIKSLFKQDVESETRSRGDIDVVYILGDAIETRLLKPYLDVNVSTFAQRIPLYATSRSYSRRIDSTDKGDLEGLYFTEQPWMLPEVVQPKSLREQYIALWPEQADIEQRLFAMAYDALRLIPEIKQLARIPGKEFKGLTGQLSIKRDNTLHRKLRWAQYKKNQIQVVNLNETPPTPLFMKQTSSTKELVLY</sequence>
<dbReference type="STRING" id="327939.BIW53_11575"/>
<dbReference type="Gene3D" id="3.40.50.2300">
    <property type="match status" value="2"/>
</dbReference>
<evidence type="ECO:0000256" key="1">
    <source>
        <dbReference type="ARBA" id="ARBA00023136"/>
    </source>
</evidence>
<name>A0A1S1N2C5_9GAMM</name>
<keyword evidence="1" id="KW-0472">Membrane</keyword>
<evidence type="ECO:0000313" key="4">
    <source>
        <dbReference type="Proteomes" id="UP000180253"/>
    </source>
</evidence>
<proteinExistence type="predicted"/>
<keyword evidence="2" id="KW-0732">Signal</keyword>
<keyword evidence="4" id="KW-1185">Reference proteome</keyword>
<dbReference type="EMBL" id="MNAN01000031">
    <property type="protein sequence ID" value="OHU95346.1"/>
    <property type="molecule type" value="Genomic_DNA"/>
</dbReference>
<comment type="caution">
    <text evidence="3">The sequence shown here is derived from an EMBL/GenBank/DDBJ whole genome shotgun (WGS) entry which is preliminary data.</text>
</comment>
<dbReference type="PANTHER" id="PTHR38038">
    <property type="entry name" value="PENICILLIN-BINDING PROTEIN ACTIVATOR LPOA"/>
    <property type="match status" value="1"/>
</dbReference>
<dbReference type="InterPro" id="IPR028082">
    <property type="entry name" value="Peripla_BP_I"/>
</dbReference>
<dbReference type="Gene3D" id="1.25.40.650">
    <property type="match status" value="1"/>
</dbReference>
<evidence type="ECO:0000256" key="2">
    <source>
        <dbReference type="SAM" id="SignalP"/>
    </source>
</evidence>
<dbReference type="CDD" id="cd06339">
    <property type="entry name" value="PBP1_YraM_LppC_lipoprotein-like"/>
    <property type="match status" value="1"/>
</dbReference>
<dbReference type="AlphaFoldDB" id="A0A1S1N2C5"/>
<dbReference type="GO" id="GO:0030234">
    <property type="term" value="F:enzyme regulator activity"/>
    <property type="evidence" value="ECO:0007669"/>
    <property type="project" value="TreeGrafter"/>
</dbReference>